<dbReference type="InterPro" id="IPR036188">
    <property type="entry name" value="FAD/NAD-bd_sf"/>
</dbReference>
<dbReference type="GO" id="GO:0050660">
    <property type="term" value="F:flavin adenine dinucleotide binding"/>
    <property type="evidence" value="ECO:0007669"/>
    <property type="project" value="InterPro"/>
</dbReference>
<dbReference type="AlphaFoldDB" id="A0A3P7JPC3"/>
<feature type="transmembrane region" description="Helical" evidence="6">
    <location>
        <begin position="97"/>
        <end position="114"/>
    </location>
</feature>
<proteinExistence type="inferred from homology"/>
<accession>A0A3P7JPC3</accession>
<dbReference type="PANTHER" id="PTHR23023">
    <property type="entry name" value="DIMETHYLANILINE MONOOXYGENASE"/>
    <property type="match status" value="1"/>
</dbReference>
<reference evidence="7 8" key="1">
    <citation type="submission" date="2018-11" db="EMBL/GenBank/DDBJ databases">
        <authorList>
            <consortium name="Pathogen Informatics"/>
        </authorList>
    </citation>
    <scope>NUCLEOTIDE SEQUENCE [LARGE SCALE GENOMIC DNA]</scope>
</reference>
<dbReference type="GO" id="GO:0004499">
    <property type="term" value="F:N,N-dimethylaniline monooxygenase activity"/>
    <property type="evidence" value="ECO:0007669"/>
    <property type="project" value="InterPro"/>
</dbReference>
<dbReference type="EMBL" id="UYYB01114939">
    <property type="protein sequence ID" value="VDM81869.1"/>
    <property type="molecule type" value="Genomic_DNA"/>
</dbReference>
<organism evidence="7 8">
    <name type="scientific">Strongylus vulgaris</name>
    <name type="common">Blood worm</name>
    <dbReference type="NCBI Taxonomy" id="40348"/>
    <lineage>
        <taxon>Eukaryota</taxon>
        <taxon>Metazoa</taxon>
        <taxon>Ecdysozoa</taxon>
        <taxon>Nematoda</taxon>
        <taxon>Chromadorea</taxon>
        <taxon>Rhabditida</taxon>
        <taxon>Rhabditina</taxon>
        <taxon>Rhabditomorpha</taxon>
        <taxon>Strongyloidea</taxon>
        <taxon>Strongylidae</taxon>
        <taxon>Strongylus</taxon>
    </lineage>
</organism>
<name>A0A3P7JPC3_STRVU</name>
<sequence>MPISEMQARVFYENLVGQRKIPGSEEMKKSIKEKRQAMEIRYVNSPRHTIQVDFISYMDELADLVGCKPDMKELFLSDPFLALQATSSAPYPTNYERYTYIAVALLTIFLLLFIF</sequence>
<evidence type="ECO:0000256" key="5">
    <source>
        <dbReference type="RuleBase" id="RU361177"/>
    </source>
</evidence>
<keyword evidence="3 5" id="KW-0274">FAD</keyword>
<keyword evidence="6" id="KW-1133">Transmembrane helix</keyword>
<comment type="cofactor">
    <cofactor evidence="5">
        <name>FAD</name>
        <dbReference type="ChEBI" id="CHEBI:57692"/>
    </cofactor>
</comment>
<dbReference type="Proteomes" id="UP000270094">
    <property type="component" value="Unassembled WGS sequence"/>
</dbReference>
<dbReference type="InterPro" id="IPR050346">
    <property type="entry name" value="FMO-like"/>
</dbReference>
<dbReference type="GO" id="GO:0050661">
    <property type="term" value="F:NADP binding"/>
    <property type="evidence" value="ECO:0007669"/>
    <property type="project" value="InterPro"/>
</dbReference>
<keyword evidence="6" id="KW-0812">Transmembrane</keyword>
<keyword evidence="5" id="KW-0503">Monooxygenase</keyword>
<evidence type="ECO:0000256" key="1">
    <source>
        <dbReference type="ARBA" id="ARBA00009183"/>
    </source>
</evidence>
<dbReference type="EC" id="1.-.-.-" evidence="5"/>
<comment type="similarity">
    <text evidence="1 5">Belongs to the FMO family.</text>
</comment>
<evidence type="ECO:0000256" key="3">
    <source>
        <dbReference type="ARBA" id="ARBA00022827"/>
    </source>
</evidence>
<protein>
    <recommendedName>
        <fullName evidence="5">Flavin-containing monooxygenase</fullName>
        <ecNumber evidence="5">1.-.-.-</ecNumber>
    </recommendedName>
</protein>
<evidence type="ECO:0000313" key="7">
    <source>
        <dbReference type="EMBL" id="VDM81869.1"/>
    </source>
</evidence>
<evidence type="ECO:0000313" key="8">
    <source>
        <dbReference type="Proteomes" id="UP000270094"/>
    </source>
</evidence>
<dbReference type="OrthoDB" id="66881at2759"/>
<gene>
    <name evidence="7" type="ORF">SVUK_LOCUS16867</name>
</gene>
<dbReference type="InterPro" id="IPR020946">
    <property type="entry name" value="Flavin_mOase-like"/>
</dbReference>
<evidence type="ECO:0000256" key="6">
    <source>
        <dbReference type="SAM" id="Phobius"/>
    </source>
</evidence>
<keyword evidence="4 5" id="KW-0560">Oxidoreductase</keyword>
<keyword evidence="6" id="KW-0472">Membrane</keyword>
<keyword evidence="2 5" id="KW-0285">Flavoprotein</keyword>
<dbReference type="Gene3D" id="3.50.50.60">
    <property type="entry name" value="FAD/NAD(P)-binding domain"/>
    <property type="match status" value="1"/>
</dbReference>
<evidence type="ECO:0000256" key="2">
    <source>
        <dbReference type="ARBA" id="ARBA00022630"/>
    </source>
</evidence>
<keyword evidence="8" id="KW-1185">Reference proteome</keyword>
<evidence type="ECO:0000256" key="4">
    <source>
        <dbReference type="ARBA" id="ARBA00023002"/>
    </source>
</evidence>
<dbReference type="Pfam" id="PF00743">
    <property type="entry name" value="FMO-like"/>
    <property type="match status" value="1"/>
</dbReference>